<dbReference type="KEGG" id="pno:SNOG_11302"/>
<dbReference type="AlphaFoldDB" id="Q0UAB2"/>
<organism evidence="1 2">
    <name type="scientific">Phaeosphaeria nodorum (strain SN15 / ATCC MYA-4574 / FGSC 10173)</name>
    <name type="common">Glume blotch fungus</name>
    <name type="synonym">Parastagonospora nodorum</name>
    <dbReference type="NCBI Taxonomy" id="321614"/>
    <lineage>
        <taxon>Eukaryota</taxon>
        <taxon>Fungi</taxon>
        <taxon>Dikarya</taxon>
        <taxon>Ascomycota</taxon>
        <taxon>Pezizomycotina</taxon>
        <taxon>Dothideomycetes</taxon>
        <taxon>Pleosporomycetidae</taxon>
        <taxon>Pleosporales</taxon>
        <taxon>Pleosporineae</taxon>
        <taxon>Phaeosphaeriaceae</taxon>
        <taxon>Parastagonospora</taxon>
    </lineage>
</organism>
<dbReference type="EMBL" id="CH445343">
    <property type="protein sequence ID" value="EAT81010.1"/>
    <property type="molecule type" value="Genomic_DNA"/>
</dbReference>
<dbReference type="VEuPathDB" id="FungiDB:JI435_441060"/>
<sequence length="174" mass="19297">MAVNVVLQKTAARRQREEAAIVEAFVRQQDYSQWVERYGIARRVDGVVDGAYSTRHSYNISRLEAATKVAGMRTCSHAIADVHCRLLKVLVQGAPALQMTGTPVFQSSTSGWIRLKKLRTVTRDAAREDDDIACATMEMNEQDEAALAPRLFLTPPTLVVCSLISIKPSSTQYL</sequence>
<name>Q0UAB2_PHANO</name>
<dbReference type="InParanoid" id="Q0UAB2"/>
<dbReference type="GeneID" id="5978455"/>
<evidence type="ECO:0000313" key="1">
    <source>
        <dbReference type="EMBL" id="EAT81010.1"/>
    </source>
</evidence>
<accession>Q0UAB2</accession>
<proteinExistence type="predicted"/>
<protein>
    <submittedName>
        <fullName evidence="1">Uncharacterized protein</fullName>
    </submittedName>
</protein>
<dbReference type="Proteomes" id="UP000001055">
    <property type="component" value="Unassembled WGS sequence"/>
</dbReference>
<dbReference type="RefSeq" id="XP_001801547.1">
    <property type="nucleotide sequence ID" value="XM_001801495.1"/>
</dbReference>
<evidence type="ECO:0000313" key="2">
    <source>
        <dbReference type="Proteomes" id="UP000001055"/>
    </source>
</evidence>
<gene>
    <name evidence="1" type="ORF">SNOG_11302</name>
</gene>
<reference evidence="2" key="1">
    <citation type="journal article" date="2007" name="Plant Cell">
        <title>Dothideomycete-plant interactions illuminated by genome sequencing and EST analysis of the wheat pathogen Stagonospora nodorum.</title>
        <authorList>
            <person name="Hane J.K."/>
            <person name="Lowe R.G."/>
            <person name="Solomon P.S."/>
            <person name="Tan K.C."/>
            <person name="Schoch C.L."/>
            <person name="Spatafora J.W."/>
            <person name="Crous P.W."/>
            <person name="Kodira C."/>
            <person name="Birren B.W."/>
            <person name="Galagan J.E."/>
            <person name="Torriani S.F."/>
            <person name="McDonald B.A."/>
            <person name="Oliver R.P."/>
        </authorList>
    </citation>
    <scope>NUCLEOTIDE SEQUENCE [LARGE SCALE GENOMIC DNA]</scope>
    <source>
        <strain evidence="2">SN15 / ATCC MYA-4574 / FGSC 10173</strain>
    </source>
</reference>